<proteinExistence type="predicted"/>
<dbReference type="Pfam" id="PF04108">
    <property type="entry name" value="ATG17_like"/>
    <property type="match status" value="1"/>
</dbReference>
<dbReference type="Gene3D" id="3.10.20.90">
    <property type="entry name" value="Phosphatidylinositol 3-kinase Catalytic Subunit, Chain A, domain 1"/>
    <property type="match status" value="1"/>
</dbReference>
<accession>A0ABQ8T7Y0</accession>
<dbReference type="InterPro" id="IPR040040">
    <property type="entry name" value="ATG11"/>
</dbReference>
<reference evidence="4 5" key="1">
    <citation type="journal article" date="2022" name="Allergy">
        <title>Genome assembly and annotation of Periplaneta americana reveal a comprehensive cockroach allergen profile.</title>
        <authorList>
            <person name="Wang L."/>
            <person name="Xiong Q."/>
            <person name="Saelim N."/>
            <person name="Wang L."/>
            <person name="Nong W."/>
            <person name="Wan A.T."/>
            <person name="Shi M."/>
            <person name="Liu X."/>
            <person name="Cao Q."/>
            <person name="Hui J.H.L."/>
            <person name="Sookrung N."/>
            <person name="Leung T.F."/>
            <person name="Tungtrongchitr A."/>
            <person name="Tsui S.K.W."/>
        </authorList>
    </citation>
    <scope>NUCLEOTIDE SEQUENCE [LARGE SCALE GENOMIC DNA]</scope>
    <source>
        <strain evidence="4">PWHHKU_190912</strain>
    </source>
</reference>
<feature type="compositionally biased region" description="Polar residues" evidence="2">
    <location>
        <begin position="766"/>
        <end position="781"/>
    </location>
</feature>
<dbReference type="Proteomes" id="UP001148838">
    <property type="component" value="Unassembled WGS sequence"/>
</dbReference>
<organism evidence="4 5">
    <name type="scientific">Periplaneta americana</name>
    <name type="common">American cockroach</name>
    <name type="synonym">Blatta americana</name>
    <dbReference type="NCBI Taxonomy" id="6978"/>
    <lineage>
        <taxon>Eukaryota</taxon>
        <taxon>Metazoa</taxon>
        <taxon>Ecdysozoa</taxon>
        <taxon>Arthropoda</taxon>
        <taxon>Hexapoda</taxon>
        <taxon>Insecta</taxon>
        <taxon>Pterygota</taxon>
        <taxon>Neoptera</taxon>
        <taxon>Polyneoptera</taxon>
        <taxon>Dictyoptera</taxon>
        <taxon>Blattodea</taxon>
        <taxon>Blattoidea</taxon>
        <taxon>Blattidae</taxon>
        <taxon>Blattinae</taxon>
        <taxon>Periplaneta</taxon>
    </lineage>
</organism>
<protein>
    <recommendedName>
        <fullName evidence="3">Autophagy protein ATG17-like domain-containing protein</fullName>
    </recommendedName>
</protein>
<evidence type="ECO:0000256" key="1">
    <source>
        <dbReference type="ARBA" id="ARBA00023006"/>
    </source>
</evidence>
<feature type="compositionally biased region" description="Low complexity" evidence="2">
    <location>
        <begin position="862"/>
        <end position="872"/>
    </location>
</feature>
<comment type="caution">
    <text evidence="4">The sequence shown here is derived from an EMBL/GenBank/DDBJ whole genome shotgun (WGS) entry which is preliminary data.</text>
</comment>
<feature type="region of interest" description="Disordered" evidence="2">
    <location>
        <begin position="847"/>
        <end position="872"/>
    </location>
</feature>
<sequence>MAADGDCHHLCKLMAPVRHRWCINDVIGGIRNTEQLEDLHSVKQLKDVIERSCGIPVDKQVLLVSGGESLDPTARVCSYSAGTDTNPIYLFSKSTIESTSPPSLSVDFGPDVALKDQVEATHSMPDTYKTVVARVQLAQQFCDHAREQTRACESLVHDQHLQQQGWAAVLANLEDITQAFRTRSELFEQSFNQHLETRAEYMKLLDNFRDDMDMLSKIPLIPALLETAEDGMDTTVVSSDSKKTSQFQEGGEVTRSVKEGDNTQQQDLKVDEGDRSLAEQQNGGPVTLLQWISANNQNSLYQVAQLCIRSLEQFDENVIEALKAEVDQVLNAAVRTEMKEIKGLEERLYGLEQLMVETKRIVQEQSDLTQKHTMCWCELLVIIKPAAVIIHPLTLCVVPQSFLSNQTRANVLGDASILPDLCASHRRQLLVMLSNHQHLLDIRARCTRAKEELCQNLHMRLKWVMYVENMMCDVGNRLMIYHEKLKRLRRHLDVIQQIHLSPQMYVNAVGEVVRRRTFSQAFLLWASDLACQLLAVHNEEVARRKDFQSQFEGHFLNTLFPGMEDLPPPFATQAPSPFDLGLPKSYSDLKDEGYIHEVVNHSIEFVYEDDRSLHTQKVEQMWKTLKSVLKREGKESENDHLYVFEFLYREQQKLKGMTTPSEMFPQFLQHIHDTYPDYCLLQLTIEDIDRLQAQLPELMFSISGPDLETITQFFLVKSVTGTLKTEDKEDTAALEDRLVKVVTDAGLASHLDPTLLQPAEGETPAMGQSPSPISLQGTAPTRDQDRGFESETDTEEFEKVGQSPVELAFDAKPSAGGSVCISGQAVGRAQEPDGTPSTLATLEVGVCGSGVDSSSPPPTSPLLPHQQQQSHSEFTTADFYIDESMPSSYTESNSARCHHQAAPELIRQLEDTNTLVTLLQVQNQAQSLACKQNFQASFRLVQC</sequence>
<keyword evidence="1" id="KW-0072">Autophagy</keyword>
<gene>
    <name evidence="4" type="ORF">ANN_12057</name>
</gene>
<dbReference type="InterPro" id="IPR045326">
    <property type="entry name" value="ATG17-like_dom"/>
</dbReference>
<evidence type="ECO:0000313" key="4">
    <source>
        <dbReference type="EMBL" id="KAJ4442191.1"/>
    </source>
</evidence>
<dbReference type="PANTHER" id="PTHR13222:SF1">
    <property type="entry name" value="RB1-INDUCIBLE COILED-COIL PROTEIN 1"/>
    <property type="match status" value="1"/>
</dbReference>
<evidence type="ECO:0000256" key="2">
    <source>
        <dbReference type="SAM" id="MobiDB-lite"/>
    </source>
</evidence>
<evidence type="ECO:0000259" key="3">
    <source>
        <dbReference type="Pfam" id="PF04108"/>
    </source>
</evidence>
<evidence type="ECO:0000313" key="5">
    <source>
        <dbReference type="Proteomes" id="UP001148838"/>
    </source>
</evidence>
<keyword evidence="5" id="KW-1185">Reference proteome</keyword>
<feature type="region of interest" description="Disordered" evidence="2">
    <location>
        <begin position="757"/>
        <end position="802"/>
    </location>
</feature>
<feature type="region of interest" description="Disordered" evidence="2">
    <location>
        <begin position="235"/>
        <end position="266"/>
    </location>
</feature>
<feature type="domain" description="Autophagy protein ATG17-like" evidence="3">
    <location>
        <begin position="137"/>
        <end position="556"/>
    </location>
</feature>
<dbReference type="CDD" id="cd17060">
    <property type="entry name" value="Ubl_RB1CC1"/>
    <property type="match status" value="1"/>
</dbReference>
<dbReference type="PANTHER" id="PTHR13222">
    <property type="entry name" value="RB1-INDUCIBLE COILED-COIL"/>
    <property type="match status" value="1"/>
</dbReference>
<name>A0ABQ8T7Y0_PERAM</name>
<dbReference type="EMBL" id="JAJSOF020000015">
    <property type="protein sequence ID" value="KAJ4442191.1"/>
    <property type="molecule type" value="Genomic_DNA"/>
</dbReference>